<organism evidence="1 2">
    <name type="scientific">Portunus trituberculatus</name>
    <name type="common">Swimming crab</name>
    <name type="synonym">Neptunus trituberculatus</name>
    <dbReference type="NCBI Taxonomy" id="210409"/>
    <lineage>
        <taxon>Eukaryota</taxon>
        <taxon>Metazoa</taxon>
        <taxon>Ecdysozoa</taxon>
        <taxon>Arthropoda</taxon>
        <taxon>Crustacea</taxon>
        <taxon>Multicrustacea</taxon>
        <taxon>Malacostraca</taxon>
        <taxon>Eumalacostraca</taxon>
        <taxon>Eucarida</taxon>
        <taxon>Decapoda</taxon>
        <taxon>Pleocyemata</taxon>
        <taxon>Brachyura</taxon>
        <taxon>Eubrachyura</taxon>
        <taxon>Portunoidea</taxon>
        <taxon>Portunidae</taxon>
        <taxon>Portuninae</taxon>
        <taxon>Portunus</taxon>
    </lineage>
</organism>
<dbReference type="EMBL" id="VSRR010080550">
    <property type="protein sequence ID" value="MPC89297.1"/>
    <property type="molecule type" value="Genomic_DNA"/>
</dbReference>
<evidence type="ECO:0000313" key="1">
    <source>
        <dbReference type="EMBL" id="MPC89297.1"/>
    </source>
</evidence>
<gene>
    <name evidence="1" type="ORF">E2C01_084236</name>
</gene>
<sequence>MVQDMLAKRTMELVVSKLNGFYACLFLLHKLTGGWRPVFDLSNLSKFLVPKETVPGHGAGFSKGSGFSMAKKGQLISVCAKEFSRSQSPYGVSMEFTPGSSGFLGETGPG</sequence>
<reference evidence="1 2" key="1">
    <citation type="submission" date="2019-05" db="EMBL/GenBank/DDBJ databases">
        <title>Another draft genome of Portunus trituberculatus and its Hox gene families provides insights of decapod evolution.</title>
        <authorList>
            <person name="Jeong J.-H."/>
            <person name="Song I."/>
            <person name="Kim S."/>
            <person name="Choi T."/>
            <person name="Kim D."/>
            <person name="Ryu S."/>
            <person name="Kim W."/>
        </authorList>
    </citation>
    <scope>NUCLEOTIDE SEQUENCE [LARGE SCALE GENOMIC DNA]</scope>
    <source>
        <tissue evidence="1">Muscle</tissue>
    </source>
</reference>
<keyword evidence="2" id="KW-1185">Reference proteome</keyword>
<proteinExistence type="predicted"/>
<protein>
    <submittedName>
        <fullName evidence="1">Uncharacterized protein</fullName>
    </submittedName>
</protein>
<accession>A0A5B7J6X6</accession>
<comment type="caution">
    <text evidence="1">The sequence shown here is derived from an EMBL/GenBank/DDBJ whole genome shotgun (WGS) entry which is preliminary data.</text>
</comment>
<dbReference type="AlphaFoldDB" id="A0A5B7J6X6"/>
<name>A0A5B7J6X6_PORTR</name>
<dbReference type="Proteomes" id="UP000324222">
    <property type="component" value="Unassembled WGS sequence"/>
</dbReference>
<evidence type="ECO:0000313" key="2">
    <source>
        <dbReference type="Proteomes" id="UP000324222"/>
    </source>
</evidence>